<sequence>MFNGDSSMPPVTSVLTEQIQKYLEENQQLILAIMECRKLGKFSDMCKCQNKLQYNLSYLAKVADAQPQAQTESQLLSQFVSQREQGIQYPHKALSRQQLDLSSWNMPFQMNDHCQQKHYGAFSLQCNTFTTDQQHQQHHAPISSQQLDQSTSKSHFQMNCPQLQRHVAISPQQLDSSTSKLPFQMFDQQHQQCHAEIFVQQPDESTPKFQMNNQQKHHVVMYPQQPDASISKLPLMMNDQQQQFLVAFSQQRSDVSASKLPFQMIDSQQKHHKQPAFFQQQRLVQGPMNSLPGTNCGVYQASESRLGINLSDTQENNQFNTDSQLLEEQ</sequence>
<dbReference type="EMBL" id="CM039437">
    <property type="protein sequence ID" value="KAI4307044.1"/>
    <property type="molecule type" value="Genomic_DNA"/>
</dbReference>
<proteinExistence type="predicted"/>
<accession>A0ACB9LBR4</accession>
<organism evidence="1 2">
    <name type="scientific">Bauhinia variegata</name>
    <name type="common">Purple orchid tree</name>
    <name type="synonym">Phanera variegata</name>
    <dbReference type="NCBI Taxonomy" id="167791"/>
    <lineage>
        <taxon>Eukaryota</taxon>
        <taxon>Viridiplantae</taxon>
        <taxon>Streptophyta</taxon>
        <taxon>Embryophyta</taxon>
        <taxon>Tracheophyta</taxon>
        <taxon>Spermatophyta</taxon>
        <taxon>Magnoliopsida</taxon>
        <taxon>eudicotyledons</taxon>
        <taxon>Gunneridae</taxon>
        <taxon>Pentapetalae</taxon>
        <taxon>rosids</taxon>
        <taxon>fabids</taxon>
        <taxon>Fabales</taxon>
        <taxon>Fabaceae</taxon>
        <taxon>Cercidoideae</taxon>
        <taxon>Cercideae</taxon>
        <taxon>Bauhiniinae</taxon>
        <taxon>Bauhinia</taxon>
    </lineage>
</organism>
<dbReference type="Proteomes" id="UP000828941">
    <property type="component" value="Chromosome 12"/>
</dbReference>
<protein>
    <submittedName>
        <fullName evidence="1">Uncharacterized protein</fullName>
    </submittedName>
</protein>
<evidence type="ECO:0000313" key="2">
    <source>
        <dbReference type="Proteomes" id="UP000828941"/>
    </source>
</evidence>
<evidence type="ECO:0000313" key="1">
    <source>
        <dbReference type="EMBL" id="KAI4307044.1"/>
    </source>
</evidence>
<keyword evidence="2" id="KW-1185">Reference proteome</keyword>
<comment type="caution">
    <text evidence="1">The sequence shown here is derived from an EMBL/GenBank/DDBJ whole genome shotgun (WGS) entry which is preliminary data.</text>
</comment>
<reference evidence="1 2" key="1">
    <citation type="journal article" date="2022" name="DNA Res.">
        <title>Chromosomal-level genome assembly of the orchid tree Bauhinia variegata (Leguminosae; Cercidoideae) supports the allotetraploid origin hypothesis of Bauhinia.</title>
        <authorList>
            <person name="Zhong Y."/>
            <person name="Chen Y."/>
            <person name="Zheng D."/>
            <person name="Pang J."/>
            <person name="Liu Y."/>
            <person name="Luo S."/>
            <person name="Meng S."/>
            <person name="Qian L."/>
            <person name="Wei D."/>
            <person name="Dai S."/>
            <person name="Zhou R."/>
        </authorList>
    </citation>
    <scope>NUCLEOTIDE SEQUENCE [LARGE SCALE GENOMIC DNA]</scope>
    <source>
        <strain evidence="1">BV-YZ2020</strain>
    </source>
</reference>
<name>A0ACB9LBR4_BAUVA</name>
<gene>
    <name evidence="1" type="ORF">L6164_030275</name>
</gene>